<keyword evidence="4 6" id="KW-1133">Transmembrane helix</keyword>
<dbReference type="Proteomes" id="UP000799776">
    <property type="component" value="Unassembled WGS sequence"/>
</dbReference>
<dbReference type="PANTHER" id="PTHR23506:SF37">
    <property type="entry name" value="MAJOR FACILITATOR SUPERFAMILY (MFS) PROFILE DOMAIN-CONTAINING PROTEIN"/>
    <property type="match status" value="1"/>
</dbReference>
<sequence>MTFPTDDRYSPQTKPNKPLPAPYGLKWRSHPLFIVFTVGMGMFVDMILYGLIVPVVPFMLEDRIHVPPDQVQGYVSSLLAFYAGASVVCSLPFGWLADRYGGRQLPFLLGLAALASATVLLAVGQSIAVLAVARALQGMSGAVVWVVGLALLLETVGPEKLGTVIGTIYSFMSVGTLLAPVLGGVLYRHTGFTGVFGLAIVFVAIDFILRVLVIEPKVAIKYASSNPPTHYPPAQYGYDGTASEAASPTPSEQTLLLPSNPRPDPAYRLTSTPGKWTTRLPILACLPNTRLQAAFFIGLVQAILLGAFDSTIPTAAETLFGFDSLRAGLLFLSLGIGDLLLGPVFGWLIDKYGARWITVGGFAWLVPCLASLRFVHAGGKHEVIVLCAILVLCGIGLAMINAPSLVEAGTVVERYHRANPELFGESGPYAQLYGMNSMIWCGGLTVGPLVAGALKERVGYGNMNAVLAGLCGVAVLVAWFFVGERDGKVEAEEQDA</sequence>
<organism evidence="8 9">
    <name type="scientific">Saccharata proteae CBS 121410</name>
    <dbReference type="NCBI Taxonomy" id="1314787"/>
    <lineage>
        <taxon>Eukaryota</taxon>
        <taxon>Fungi</taxon>
        <taxon>Dikarya</taxon>
        <taxon>Ascomycota</taxon>
        <taxon>Pezizomycotina</taxon>
        <taxon>Dothideomycetes</taxon>
        <taxon>Dothideomycetes incertae sedis</taxon>
        <taxon>Botryosphaeriales</taxon>
        <taxon>Saccharataceae</taxon>
        <taxon>Saccharata</taxon>
    </lineage>
</organism>
<accession>A0A9P4LV41</accession>
<feature type="transmembrane region" description="Helical" evidence="6">
    <location>
        <begin position="383"/>
        <end position="402"/>
    </location>
</feature>
<evidence type="ECO:0000256" key="1">
    <source>
        <dbReference type="ARBA" id="ARBA00004141"/>
    </source>
</evidence>
<proteinExistence type="predicted"/>
<dbReference type="CDD" id="cd17325">
    <property type="entry name" value="MFS_MdtG_SLC18_like"/>
    <property type="match status" value="1"/>
</dbReference>
<dbReference type="AlphaFoldDB" id="A0A9P4LV41"/>
<dbReference type="SUPFAM" id="SSF103473">
    <property type="entry name" value="MFS general substrate transporter"/>
    <property type="match status" value="1"/>
</dbReference>
<keyword evidence="2" id="KW-0813">Transport</keyword>
<feature type="transmembrane region" description="Helical" evidence="6">
    <location>
        <begin position="107"/>
        <end position="133"/>
    </location>
</feature>
<dbReference type="Pfam" id="PF07690">
    <property type="entry name" value="MFS_1"/>
    <property type="match status" value="1"/>
</dbReference>
<evidence type="ECO:0000259" key="7">
    <source>
        <dbReference type="PROSITE" id="PS50850"/>
    </source>
</evidence>
<dbReference type="OrthoDB" id="5086884at2759"/>
<comment type="caution">
    <text evidence="8">The sequence shown here is derived from an EMBL/GenBank/DDBJ whole genome shotgun (WGS) entry which is preliminary data.</text>
</comment>
<dbReference type="PANTHER" id="PTHR23506">
    <property type="entry name" value="GH10249P"/>
    <property type="match status" value="1"/>
</dbReference>
<gene>
    <name evidence="8" type="ORF">K490DRAFT_50960</name>
</gene>
<name>A0A9P4LV41_9PEZI</name>
<dbReference type="PROSITE" id="PS50850">
    <property type="entry name" value="MFS"/>
    <property type="match status" value="1"/>
</dbReference>
<evidence type="ECO:0000256" key="4">
    <source>
        <dbReference type="ARBA" id="ARBA00022989"/>
    </source>
</evidence>
<evidence type="ECO:0000256" key="6">
    <source>
        <dbReference type="SAM" id="Phobius"/>
    </source>
</evidence>
<dbReference type="Gene3D" id="1.20.1250.20">
    <property type="entry name" value="MFS general substrate transporter like domains"/>
    <property type="match status" value="2"/>
</dbReference>
<feature type="transmembrane region" description="Helical" evidence="6">
    <location>
        <begin position="329"/>
        <end position="349"/>
    </location>
</feature>
<feature type="transmembrane region" description="Helical" evidence="6">
    <location>
        <begin position="463"/>
        <end position="482"/>
    </location>
</feature>
<feature type="transmembrane region" description="Helical" evidence="6">
    <location>
        <begin position="168"/>
        <end position="187"/>
    </location>
</feature>
<feature type="transmembrane region" description="Helical" evidence="6">
    <location>
        <begin position="139"/>
        <end position="156"/>
    </location>
</feature>
<keyword evidence="5 6" id="KW-0472">Membrane</keyword>
<dbReference type="InterPro" id="IPR050930">
    <property type="entry name" value="MFS_Vesicular_Transporter"/>
</dbReference>
<protein>
    <submittedName>
        <fullName evidence="8">MFS general substrate transporter</fullName>
    </submittedName>
</protein>
<feature type="transmembrane region" description="Helical" evidence="6">
    <location>
        <begin position="432"/>
        <end position="451"/>
    </location>
</feature>
<dbReference type="EMBL" id="ML978762">
    <property type="protein sequence ID" value="KAF2083716.1"/>
    <property type="molecule type" value="Genomic_DNA"/>
</dbReference>
<evidence type="ECO:0000256" key="5">
    <source>
        <dbReference type="ARBA" id="ARBA00023136"/>
    </source>
</evidence>
<feature type="transmembrane region" description="Helical" evidence="6">
    <location>
        <begin position="73"/>
        <end position="95"/>
    </location>
</feature>
<dbReference type="GO" id="GO:0016020">
    <property type="term" value="C:membrane"/>
    <property type="evidence" value="ECO:0007669"/>
    <property type="project" value="UniProtKB-SubCell"/>
</dbReference>
<feature type="transmembrane region" description="Helical" evidence="6">
    <location>
        <begin position="355"/>
        <end position="376"/>
    </location>
</feature>
<reference evidence="8" key="1">
    <citation type="journal article" date="2020" name="Stud. Mycol.">
        <title>101 Dothideomycetes genomes: a test case for predicting lifestyles and emergence of pathogens.</title>
        <authorList>
            <person name="Haridas S."/>
            <person name="Albert R."/>
            <person name="Binder M."/>
            <person name="Bloem J."/>
            <person name="Labutti K."/>
            <person name="Salamov A."/>
            <person name="Andreopoulos B."/>
            <person name="Baker S."/>
            <person name="Barry K."/>
            <person name="Bills G."/>
            <person name="Bluhm B."/>
            <person name="Cannon C."/>
            <person name="Castanera R."/>
            <person name="Culley D."/>
            <person name="Daum C."/>
            <person name="Ezra D."/>
            <person name="Gonzalez J."/>
            <person name="Henrissat B."/>
            <person name="Kuo A."/>
            <person name="Liang C."/>
            <person name="Lipzen A."/>
            <person name="Lutzoni F."/>
            <person name="Magnuson J."/>
            <person name="Mondo S."/>
            <person name="Nolan M."/>
            <person name="Ohm R."/>
            <person name="Pangilinan J."/>
            <person name="Park H.-J."/>
            <person name="Ramirez L."/>
            <person name="Alfaro M."/>
            <person name="Sun H."/>
            <person name="Tritt A."/>
            <person name="Yoshinaga Y."/>
            <person name="Zwiers L.-H."/>
            <person name="Turgeon B."/>
            <person name="Goodwin S."/>
            <person name="Spatafora J."/>
            <person name="Crous P."/>
            <person name="Grigoriev I."/>
        </authorList>
    </citation>
    <scope>NUCLEOTIDE SEQUENCE</scope>
    <source>
        <strain evidence="8">CBS 121410</strain>
    </source>
</reference>
<evidence type="ECO:0000313" key="9">
    <source>
        <dbReference type="Proteomes" id="UP000799776"/>
    </source>
</evidence>
<evidence type="ECO:0000256" key="2">
    <source>
        <dbReference type="ARBA" id="ARBA00022448"/>
    </source>
</evidence>
<evidence type="ECO:0000313" key="8">
    <source>
        <dbReference type="EMBL" id="KAF2083716.1"/>
    </source>
</evidence>
<dbReference type="GO" id="GO:0022857">
    <property type="term" value="F:transmembrane transporter activity"/>
    <property type="evidence" value="ECO:0007669"/>
    <property type="project" value="InterPro"/>
</dbReference>
<dbReference type="InterPro" id="IPR011701">
    <property type="entry name" value="MFS"/>
</dbReference>
<feature type="transmembrane region" description="Helical" evidence="6">
    <location>
        <begin position="32"/>
        <end position="53"/>
    </location>
</feature>
<keyword evidence="9" id="KW-1185">Reference proteome</keyword>
<feature type="transmembrane region" description="Helical" evidence="6">
    <location>
        <begin position="193"/>
        <end position="213"/>
    </location>
</feature>
<dbReference type="InterPro" id="IPR036259">
    <property type="entry name" value="MFS_trans_sf"/>
</dbReference>
<feature type="domain" description="Major facilitator superfamily (MFS) profile" evidence="7">
    <location>
        <begin position="34"/>
        <end position="486"/>
    </location>
</feature>
<comment type="subcellular location">
    <subcellularLocation>
        <location evidence="1">Membrane</location>
        <topology evidence="1">Multi-pass membrane protein</topology>
    </subcellularLocation>
</comment>
<keyword evidence="3 6" id="KW-0812">Transmembrane</keyword>
<evidence type="ECO:0000256" key="3">
    <source>
        <dbReference type="ARBA" id="ARBA00022692"/>
    </source>
</evidence>
<dbReference type="InterPro" id="IPR020846">
    <property type="entry name" value="MFS_dom"/>
</dbReference>